<dbReference type="STRING" id="1004.SAMN05661012_04450"/>
<evidence type="ECO:0000313" key="7">
    <source>
        <dbReference type="Proteomes" id="UP001326715"/>
    </source>
</evidence>
<dbReference type="AlphaFoldDB" id="A0A1K1RYU0"/>
<dbReference type="GO" id="GO:0016491">
    <property type="term" value="F:oxidoreductase activity"/>
    <property type="evidence" value="ECO:0007669"/>
    <property type="project" value="UniProtKB-KW"/>
</dbReference>
<dbReference type="OrthoDB" id="1235794at2"/>
<dbReference type="PANTHER" id="PTHR43976">
    <property type="entry name" value="SHORT CHAIN DEHYDROGENASE"/>
    <property type="match status" value="1"/>
</dbReference>
<evidence type="ECO:0000313" key="5">
    <source>
        <dbReference type="EMBL" id="WQG90280.1"/>
    </source>
</evidence>
<dbReference type="InterPro" id="IPR020904">
    <property type="entry name" value="Sc_DH/Rdtase_CS"/>
</dbReference>
<dbReference type="PRINTS" id="PR00081">
    <property type="entry name" value="GDHRDH"/>
</dbReference>
<evidence type="ECO:0000256" key="1">
    <source>
        <dbReference type="ARBA" id="ARBA00006484"/>
    </source>
</evidence>
<dbReference type="InterPro" id="IPR051911">
    <property type="entry name" value="SDR_oxidoreductase"/>
</dbReference>
<keyword evidence="2" id="KW-0560">Oxidoreductase</keyword>
<evidence type="ECO:0000313" key="6">
    <source>
        <dbReference type="Proteomes" id="UP000183788"/>
    </source>
</evidence>
<name>A0A1K1RYU0_9BACT</name>
<dbReference type="Gene3D" id="3.40.50.720">
    <property type="entry name" value="NAD(P)-binding Rossmann-like Domain"/>
    <property type="match status" value="1"/>
</dbReference>
<dbReference type="InterPro" id="IPR002347">
    <property type="entry name" value="SDR_fam"/>
</dbReference>
<sequence>MSKVWFVTGASKGFGRILVTQLLAQGNKVAATSRDAASLAEFSGNDFLPLTVSLTNEESVKAAIDKTISTFGKIDVVVNNAGYGQVGALEEVSDQDARENYNVNVFGLLNVIRQVMPHLREQHSGHIINIASVGGMLGGFPGWAIYCSTKFAVVGLTEGLREEIKEFGVKATVVLPGYFRTSFLGADLSVTESKYQSVKDSIQWHAALDGKQPGDPEKGVAAIIEMTKSENPPLNFLIGKDAIELVPEKLKSIEAEIEEWRAVSANTIF</sequence>
<dbReference type="Proteomes" id="UP001326715">
    <property type="component" value="Chromosome"/>
</dbReference>
<dbReference type="EMBL" id="CP140154">
    <property type="protein sequence ID" value="WQG90280.1"/>
    <property type="molecule type" value="Genomic_DNA"/>
</dbReference>
<dbReference type="InterPro" id="IPR036291">
    <property type="entry name" value="NAD(P)-bd_dom_sf"/>
</dbReference>
<organism evidence="4 6">
    <name type="scientific">Chitinophaga sancti</name>
    <dbReference type="NCBI Taxonomy" id="1004"/>
    <lineage>
        <taxon>Bacteria</taxon>
        <taxon>Pseudomonadati</taxon>
        <taxon>Bacteroidota</taxon>
        <taxon>Chitinophagia</taxon>
        <taxon>Chitinophagales</taxon>
        <taxon>Chitinophagaceae</taxon>
        <taxon>Chitinophaga</taxon>
    </lineage>
</organism>
<reference evidence="4 6" key="1">
    <citation type="submission" date="2016-11" db="EMBL/GenBank/DDBJ databases">
        <authorList>
            <person name="Jaros S."/>
            <person name="Januszkiewicz K."/>
            <person name="Wedrychowicz H."/>
        </authorList>
    </citation>
    <scope>NUCLEOTIDE SEQUENCE [LARGE SCALE GENOMIC DNA]</scope>
    <source>
        <strain evidence="4 6">DSM 784</strain>
    </source>
</reference>
<gene>
    <name evidence="4" type="ORF">SAMN05661012_04450</name>
    <name evidence="5" type="ORF">SR876_02140</name>
</gene>
<evidence type="ECO:0000256" key="3">
    <source>
        <dbReference type="RuleBase" id="RU000363"/>
    </source>
</evidence>
<dbReference type="SUPFAM" id="SSF51735">
    <property type="entry name" value="NAD(P)-binding Rossmann-fold domains"/>
    <property type="match status" value="1"/>
</dbReference>
<dbReference type="Pfam" id="PF00106">
    <property type="entry name" value="adh_short"/>
    <property type="match status" value="1"/>
</dbReference>
<dbReference type="PROSITE" id="PS00061">
    <property type="entry name" value="ADH_SHORT"/>
    <property type="match status" value="1"/>
</dbReference>
<dbReference type="CDD" id="cd05374">
    <property type="entry name" value="17beta-HSD-like_SDR_c"/>
    <property type="match status" value="1"/>
</dbReference>
<evidence type="ECO:0000313" key="4">
    <source>
        <dbReference type="EMBL" id="SFW77005.1"/>
    </source>
</evidence>
<reference evidence="5 7" key="2">
    <citation type="submission" date="2023-11" db="EMBL/GenBank/DDBJ databases">
        <title>MicrobeMod: A computational toolkit for identifying prokaryotic methylation and restriction-modification with nanopore sequencing.</title>
        <authorList>
            <person name="Crits-Christoph A."/>
            <person name="Kang S.C."/>
            <person name="Lee H."/>
            <person name="Ostrov N."/>
        </authorList>
    </citation>
    <scope>NUCLEOTIDE SEQUENCE [LARGE SCALE GENOMIC DNA]</scope>
    <source>
        <strain evidence="5 7">ATCC 23090</strain>
    </source>
</reference>
<dbReference type="Proteomes" id="UP000183788">
    <property type="component" value="Unassembled WGS sequence"/>
</dbReference>
<keyword evidence="7" id="KW-1185">Reference proteome</keyword>
<protein>
    <submittedName>
        <fullName evidence="4">NADP-dependent 3-hydroxy acid dehydrogenase YdfG</fullName>
    </submittedName>
    <submittedName>
        <fullName evidence="5">SDR family NAD(P)-dependent oxidoreductase</fullName>
    </submittedName>
</protein>
<dbReference type="EMBL" id="FPIZ01000015">
    <property type="protein sequence ID" value="SFW77005.1"/>
    <property type="molecule type" value="Genomic_DNA"/>
</dbReference>
<comment type="similarity">
    <text evidence="1 3">Belongs to the short-chain dehydrogenases/reductases (SDR) family.</text>
</comment>
<dbReference type="PANTHER" id="PTHR43976:SF16">
    <property type="entry name" value="SHORT-CHAIN DEHYDROGENASE_REDUCTASE FAMILY PROTEIN"/>
    <property type="match status" value="1"/>
</dbReference>
<evidence type="ECO:0000256" key="2">
    <source>
        <dbReference type="ARBA" id="ARBA00023002"/>
    </source>
</evidence>
<dbReference type="RefSeq" id="WP_072363429.1">
    <property type="nucleotide sequence ID" value="NZ_CBHWAX010000014.1"/>
</dbReference>
<accession>A0A1K1RYU0</accession>
<proteinExistence type="inferred from homology"/>
<dbReference type="PRINTS" id="PR00080">
    <property type="entry name" value="SDRFAMILY"/>
</dbReference>